<evidence type="ECO:0000256" key="1">
    <source>
        <dbReference type="SAM" id="SignalP"/>
    </source>
</evidence>
<evidence type="ECO:0008006" key="4">
    <source>
        <dbReference type="Google" id="ProtNLM"/>
    </source>
</evidence>
<evidence type="ECO:0000313" key="2">
    <source>
        <dbReference type="EMBL" id="KAA8574359.1"/>
    </source>
</evidence>
<feature type="chain" id="PRO_5024442235" description="Tail specific protease domain-containing protein" evidence="1">
    <location>
        <begin position="18"/>
        <end position="388"/>
    </location>
</feature>
<keyword evidence="1" id="KW-0732">Signal</keyword>
<protein>
    <recommendedName>
        <fullName evidence="4">Tail specific protease domain-containing protein</fullName>
    </recommendedName>
</protein>
<evidence type="ECO:0000313" key="3">
    <source>
        <dbReference type="Proteomes" id="UP000322873"/>
    </source>
</evidence>
<sequence>MRFQYLHFSTLLGLAASAPLSTYGTSSSKSSPCGLITSQFEEYLKTSGSNSTVLFYFDPELANECLLSSVIDNDLAASFVVEYKKYVQFQSTLNYLKYPTDGYWYPPVDILGGIDDIASTAAKGGLASWYRIAKDLRLGTPFGAFSFTNLNNYPGAFTNLTFANGTIASSNTAGVSPERWSTNIVDGESFTNHFCIDPAQADFTPTATASAAPSSTSSTTAATSTTSAPYLLGHVYNEVAKDPNNRIAGYFLNGSYYEDTAVLYVASFANELFGNENTNPLTFQNTTQTFFNAGRAANKTKLVIDLSGNGGGNTILPNDLFSRLFPTIESYVGGRVRVGDAADIYGKMIAAVPDDVLLPNTSDNETVIGIKSAINRAPWNYRSSLDSG</sequence>
<organism evidence="2 3">
    <name type="scientific">Monilinia fructicola</name>
    <name type="common">Brown rot fungus</name>
    <name type="synonym">Ciboria fructicola</name>
    <dbReference type="NCBI Taxonomy" id="38448"/>
    <lineage>
        <taxon>Eukaryota</taxon>
        <taxon>Fungi</taxon>
        <taxon>Dikarya</taxon>
        <taxon>Ascomycota</taxon>
        <taxon>Pezizomycotina</taxon>
        <taxon>Leotiomycetes</taxon>
        <taxon>Helotiales</taxon>
        <taxon>Sclerotiniaceae</taxon>
        <taxon>Monilinia</taxon>
    </lineage>
</organism>
<dbReference type="EMBL" id="VICG01000003">
    <property type="protein sequence ID" value="KAA8574359.1"/>
    <property type="molecule type" value="Genomic_DNA"/>
</dbReference>
<comment type="caution">
    <text evidence="2">The sequence shown here is derived from an EMBL/GenBank/DDBJ whole genome shotgun (WGS) entry which is preliminary data.</text>
</comment>
<dbReference type="InterPro" id="IPR029045">
    <property type="entry name" value="ClpP/crotonase-like_dom_sf"/>
</dbReference>
<keyword evidence="3" id="KW-1185">Reference proteome</keyword>
<name>A0A5M9K1R8_MONFR</name>
<gene>
    <name evidence="2" type="ORF">EYC84_005840</name>
</gene>
<dbReference type="AlphaFoldDB" id="A0A5M9K1R8"/>
<accession>A0A5M9K1R8</accession>
<dbReference type="PANTHER" id="PTHR37049">
    <property type="entry name" value="PEPTIDASE S41 FAMILY PROTEIN"/>
    <property type="match status" value="1"/>
</dbReference>
<feature type="signal peptide" evidence="1">
    <location>
        <begin position="1"/>
        <end position="17"/>
    </location>
</feature>
<dbReference type="VEuPathDB" id="FungiDB:MFRU_015g01520"/>
<proteinExistence type="predicted"/>
<dbReference type="PANTHER" id="PTHR37049:SF4">
    <property type="entry name" value="RHODANESE DOMAIN-CONTAINING PROTEIN"/>
    <property type="match status" value="1"/>
</dbReference>
<dbReference type="InterPro" id="IPR052766">
    <property type="entry name" value="S41A_metabolite_peptidase"/>
</dbReference>
<reference evidence="2 3" key="1">
    <citation type="submission" date="2019-06" db="EMBL/GenBank/DDBJ databases">
        <title>Genome Sequence of the Brown Rot Fungal Pathogen Monilinia fructicola.</title>
        <authorList>
            <person name="De Miccolis Angelini R.M."/>
            <person name="Landi L."/>
            <person name="Abate D."/>
            <person name="Pollastro S."/>
            <person name="Romanazzi G."/>
            <person name="Faretra F."/>
        </authorList>
    </citation>
    <scope>NUCLEOTIDE SEQUENCE [LARGE SCALE GENOMIC DNA]</scope>
    <source>
        <strain evidence="2 3">Mfrc123</strain>
    </source>
</reference>
<dbReference type="Gene3D" id="3.90.226.10">
    <property type="entry name" value="2-enoyl-CoA Hydratase, Chain A, domain 1"/>
    <property type="match status" value="1"/>
</dbReference>
<dbReference type="Proteomes" id="UP000322873">
    <property type="component" value="Unassembled WGS sequence"/>
</dbReference>
<dbReference type="SUPFAM" id="SSF52096">
    <property type="entry name" value="ClpP/crotonase"/>
    <property type="match status" value="1"/>
</dbReference>